<evidence type="ECO:0000259" key="4">
    <source>
        <dbReference type="Pfam" id="PF13458"/>
    </source>
</evidence>
<dbReference type="InterPro" id="IPR051010">
    <property type="entry name" value="BCAA_transport"/>
</dbReference>
<dbReference type="InterPro" id="IPR028082">
    <property type="entry name" value="Peripla_BP_I"/>
</dbReference>
<accession>A0ABT2J768</accession>
<keyword evidence="6" id="KW-1185">Reference proteome</keyword>
<comment type="caution">
    <text evidence="5">The sequence shown here is derived from an EMBL/GenBank/DDBJ whole genome shotgun (WGS) entry which is preliminary data.</text>
</comment>
<comment type="similarity">
    <text evidence="1">Belongs to the leucine-binding protein family.</text>
</comment>
<name>A0ABT2J768_9PSEU</name>
<feature type="chain" id="PRO_5045839312" evidence="3">
    <location>
        <begin position="23"/>
        <end position="414"/>
    </location>
</feature>
<feature type="domain" description="Leucine-binding protein" evidence="4">
    <location>
        <begin position="40"/>
        <end position="365"/>
    </location>
</feature>
<evidence type="ECO:0000256" key="1">
    <source>
        <dbReference type="ARBA" id="ARBA00010062"/>
    </source>
</evidence>
<dbReference type="RefSeq" id="WP_260190909.1">
    <property type="nucleotide sequence ID" value="NZ_JAFFZE010000009.1"/>
</dbReference>
<organism evidence="5 6">
    <name type="scientific">Actinophytocola gossypii</name>
    <dbReference type="NCBI Taxonomy" id="2812003"/>
    <lineage>
        <taxon>Bacteria</taxon>
        <taxon>Bacillati</taxon>
        <taxon>Actinomycetota</taxon>
        <taxon>Actinomycetes</taxon>
        <taxon>Pseudonocardiales</taxon>
        <taxon>Pseudonocardiaceae</taxon>
    </lineage>
</organism>
<dbReference type="Proteomes" id="UP001156441">
    <property type="component" value="Unassembled WGS sequence"/>
</dbReference>
<evidence type="ECO:0000256" key="3">
    <source>
        <dbReference type="SAM" id="SignalP"/>
    </source>
</evidence>
<dbReference type="PANTHER" id="PTHR30483:SF6">
    <property type="entry name" value="PERIPLASMIC BINDING PROTEIN OF ABC TRANSPORTER FOR NATURAL AMINO ACIDS"/>
    <property type="match status" value="1"/>
</dbReference>
<sequence>MRKTTLAALAAVTALWLSGCEAAPSESAADFGTENPTGEPIVLGVMAPTTGATAYPDTAYGAQGAEYYVNKVLGGIDGRPIKLDICGGDGSPEHAINCANSYVSKKVPAVIDAYEPALQGALPILGAAGIPLIGTLAGTGSADRVEYGAAFYYTGPTEVSALGSLTMLDSIGVKKAALAVTDAPASHTYVDEIIRPIAGELGIDVSIQYPPGNGANFSVLAATQLAEDPDSTGVIALPEDSCTELYKAIRQQGFTDTFFAGSCSKFINVLGGEAEGAATQPRLWVHAARDHAPDEVRQQLDDFQKSMDAIGHGDQLSTRAIYAFAGVVNTAKAIGTISGDVTAASVTDAMKGLKDFPTFAGPNVTCDGKVWPGMPTACSKQAIFFEVQSDGTLKSVEEQGYVDLDLSLIPDTAS</sequence>
<dbReference type="InterPro" id="IPR028081">
    <property type="entry name" value="Leu-bd"/>
</dbReference>
<reference evidence="5 6" key="1">
    <citation type="submission" date="2021-02" db="EMBL/GenBank/DDBJ databases">
        <title>Actinophytocola xerophila sp. nov., isolated from soil of cotton cropping field.</title>
        <authorList>
            <person name="Huang R."/>
            <person name="Chen X."/>
            <person name="Ge X."/>
            <person name="Liu W."/>
        </authorList>
    </citation>
    <scope>NUCLEOTIDE SEQUENCE [LARGE SCALE GENOMIC DNA]</scope>
    <source>
        <strain evidence="5 6">S1-96</strain>
    </source>
</reference>
<evidence type="ECO:0000313" key="5">
    <source>
        <dbReference type="EMBL" id="MCT2583541.1"/>
    </source>
</evidence>
<dbReference type="PROSITE" id="PS51257">
    <property type="entry name" value="PROKAR_LIPOPROTEIN"/>
    <property type="match status" value="1"/>
</dbReference>
<evidence type="ECO:0000256" key="2">
    <source>
        <dbReference type="ARBA" id="ARBA00022729"/>
    </source>
</evidence>
<dbReference type="Pfam" id="PF13458">
    <property type="entry name" value="Peripla_BP_6"/>
    <property type="match status" value="1"/>
</dbReference>
<proteinExistence type="inferred from homology"/>
<evidence type="ECO:0000313" key="6">
    <source>
        <dbReference type="Proteomes" id="UP001156441"/>
    </source>
</evidence>
<dbReference type="PANTHER" id="PTHR30483">
    <property type="entry name" value="LEUCINE-SPECIFIC-BINDING PROTEIN"/>
    <property type="match status" value="1"/>
</dbReference>
<dbReference type="EMBL" id="JAFFZE010000009">
    <property type="protein sequence ID" value="MCT2583541.1"/>
    <property type="molecule type" value="Genomic_DNA"/>
</dbReference>
<dbReference type="Gene3D" id="3.40.50.2300">
    <property type="match status" value="2"/>
</dbReference>
<keyword evidence="2 3" id="KW-0732">Signal</keyword>
<protein>
    <submittedName>
        <fullName evidence="5">ABC transporter substrate-binding protein</fullName>
    </submittedName>
</protein>
<gene>
    <name evidence="5" type="ORF">JT362_10470</name>
</gene>
<dbReference type="SUPFAM" id="SSF53822">
    <property type="entry name" value="Periplasmic binding protein-like I"/>
    <property type="match status" value="1"/>
</dbReference>
<feature type="signal peptide" evidence="3">
    <location>
        <begin position="1"/>
        <end position="22"/>
    </location>
</feature>